<dbReference type="Proteomes" id="UP000198415">
    <property type="component" value="Unassembled WGS sequence"/>
</dbReference>
<evidence type="ECO:0000256" key="1">
    <source>
        <dbReference type="SAM" id="Phobius"/>
    </source>
</evidence>
<keyword evidence="1" id="KW-0812">Transmembrane</keyword>
<gene>
    <name evidence="2" type="ORF">SAMN06264365_102702</name>
</gene>
<dbReference type="RefSeq" id="WP_179276982.1">
    <property type="nucleotide sequence ID" value="NZ_BOMU01000019.1"/>
</dbReference>
<dbReference type="AlphaFoldDB" id="A0A238WMJ3"/>
<protein>
    <submittedName>
        <fullName evidence="2">Uncharacterized protein</fullName>
    </submittedName>
</protein>
<reference evidence="2 3" key="1">
    <citation type="submission" date="2017-06" db="EMBL/GenBank/DDBJ databases">
        <authorList>
            <person name="Kim H.J."/>
            <person name="Triplett B.A."/>
        </authorList>
    </citation>
    <scope>NUCLEOTIDE SEQUENCE [LARGE SCALE GENOMIC DNA]</scope>
    <source>
        <strain evidence="2 3">DSM 43151</strain>
    </source>
</reference>
<dbReference type="EMBL" id="FZNR01000002">
    <property type="protein sequence ID" value="SNR47765.1"/>
    <property type="molecule type" value="Genomic_DNA"/>
</dbReference>
<sequence length="87" mass="8824">MVIASVVVTGLIGGALGTPPGVLPQRMIVGDMGQTFGFHLPASVLDVYRPAELVLFGLGGVVIAVLGALLPAGWAARARTATALRTE</sequence>
<keyword evidence="3" id="KW-1185">Reference proteome</keyword>
<evidence type="ECO:0000313" key="2">
    <source>
        <dbReference type="EMBL" id="SNR47765.1"/>
    </source>
</evidence>
<feature type="transmembrane region" description="Helical" evidence="1">
    <location>
        <begin position="53"/>
        <end position="76"/>
    </location>
</feature>
<name>A0A238WMJ3_9ACTN</name>
<proteinExistence type="predicted"/>
<keyword evidence="1" id="KW-1133">Transmembrane helix</keyword>
<keyword evidence="1" id="KW-0472">Membrane</keyword>
<evidence type="ECO:0000313" key="3">
    <source>
        <dbReference type="Proteomes" id="UP000198415"/>
    </source>
</evidence>
<accession>A0A238WMJ3</accession>
<organism evidence="2 3">
    <name type="scientific">Actinoplanes regularis</name>
    <dbReference type="NCBI Taxonomy" id="52697"/>
    <lineage>
        <taxon>Bacteria</taxon>
        <taxon>Bacillati</taxon>
        <taxon>Actinomycetota</taxon>
        <taxon>Actinomycetes</taxon>
        <taxon>Micromonosporales</taxon>
        <taxon>Micromonosporaceae</taxon>
        <taxon>Actinoplanes</taxon>
    </lineage>
</organism>